<evidence type="ECO:0000313" key="3">
    <source>
        <dbReference type="Proteomes" id="UP001180020"/>
    </source>
</evidence>
<dbReference type="Proteomes" id="UP001180020">
    <property type="component" value="Unassembled WGS sequence"/>
</dbReference>
<protein>
    <submittedName>
        <fullName evidence="2">Uncharacterized protein</fullName>
    </submittedName>
</protein>
<feature type="compositionally biased region" description="Basic and acidic residues" evidence="1">
    <location>
        <begin position="44"/>
        <end position="57"/>
    </location>
</feature>
<reference evidence="2" key="1">
    <citation type="journal article" date="2023" name="Nat. Commun.">
        <title>Diploid and tetraploid genomes of Acorus and the evolution of monocots.</title>
        <authorList>
            <person name="Ma L."/>
            <person name="Liu K.W."/>
            <person name="Li Z."/>
            <person name="Hsiao Y.Y."/>
            <person name="Qi Y."/>
            <person name="Fu T."/>
            <person name="Tang G.D."/>
            <person name="Zhang D."/>
            <person name="Sun W.H."/>
            <person name="Liu D.K."/>
            <person name="Li Y."/>
            <person name="Chen G.Z."/>
            <person name="Liu X.D."/>
            <person name="Liao X.Y."/>
            <person name="Jiang Y.T."/>
            <person name="Yu X."/>
            <person name="Hao Y."/>
            <person name="Huang J."/>
            <person name="Zhao X.W."/>
            <person name="Ke S."/>
            <person name="Chen Y.Y."/>
            <person name="Wu W.L."/>
            <person name="Hsu J.L."/>
            <person name="Lin Y.F."/>
            <person name="Huang M.D."/>
            <person name="Li C.Y."/>
            <person name="Huang L."/>
            <person name="Wang Z.W."/>
            <person name="Zhao X."/>
            <person name="Zhong W.Y."/>
            <person name="Peng D.H."/>
            <person name="Ahmad S."/>
            <person name="Lan S."/>
            <person name="Zhang J.S."/>
            <person name="Tsai W.C."/>
            <person name="Van de Peer Y."/>
            <person name="Liu Z.J."/>
        </authorList>
    </citation>
    <scope>NUCLEOTIDE SEQUENCE</scope>
    <source>
        <strain evidence="2">CP</strain>
    </source>
</reference>
<accession>A0AAV9FJE5</accession>
<gene>
    <name evidence="2" type="ORF">QJS10_CPA01g02743</name>
</gene>
<comment type="caution">
    <text evidence="2">The sequence shown here is derived from an EMBL/GenBank/DDBJ whole genome shotgun (WGS) entry which is preliminary data.</text>
</comment>
<feature type="region of interest" description="Disordered" evidence="1">
    <location>
        <begin position="44"/>
        <end position="65"/>
    </location>
</feature>
<organism evidence="2 3">
    <name type="scientific">Acorus calamus</name>
    <name type="common">Sweet flag</name>
    <dbReference type="NCBI Taxonomy" id="4465"/>
    <lineage>
        <taxon>Eukaryota</taxon>
        <taxon>Viridiplantae</taxon>
        <taxon>Streptophyta</taxon>
        <taxon>Embryophyta</taxon>
        <taxon>Tracheophyta</taxon>
        <taxon>Spermatophyta</taxon>
        <taxon>Magnoliopsida</taxon>
        <taxon>Liliopsida</taxon>
        <taxon>Acoraceae</taxon>
        <taxon>Acorus</taxon>
    </lineage>
</organism>
<evidence type="ECO:0000256" key="1">
    <source>
        <dbReference type="SAM" id="MobiDB-lite"/>
    </source>
</evidence>
<name>A0AAV9FJE5_ACOCL</name>
<sequence length="75" mass="8965">MDPPVCVLATTSCYQRHKIFLPFKMHYKFTKIFLAIRQTRTAFRPDQKSHPAVEPCHRPHRTYPNGFANYHHNRL</sequence>
<keyword evidence="3" id="KW-1185">Reference proteome</keyword>
<proteinExistence type="predicted"/>
<dbReference type="AlphaFoldDB" id="A0AAV9FJE5"/>
<reference evidence="2" key="2">
    <citation type="submission" date="2023-06" db="EMBL/GenBank/DDBJ databases">
        <authorList>
            <person name="Ma L."/>
            <person name="Liu K.-W."/>
            <person name="Li Z."/>
            <person name="Hsiao Y.-Y."/>
            <person name="Qi Y."/>
            <person name="Fu T."/>
            <person name="Tang G."/>
            <person name="Zhang D."/>
            <person name="Sun W.-H."/>
            <person name="Liu D.-K."/>
            <person name="Li Y."/>
            <person name="Chen G.-Z."/>
            <person name="Liu X.-D."/>
            <person name="Liao X.-Y."/>
            <person name="Jiang Y.-T."/>
            <person name="Yu X."/>
            <person name="Hao Y."/>
            <person name="Huang J."/>
            <person name="Zhao X.-W."/>
            <person name="Ke S."/>
            <person name="Chen Y.-Y."/>
            <person name="Wu W.-L."/>
            <person name="Hsu J.-L."/>
            <person name="Lin Y.-F."/>
            <person name="Huang M.-D."/>
            <person name="Li C.-Y."/>
            <person name="Huang L."/>
            <person name="Wang Z.-W."/>
            <person name="Zhao X."/>
            <person name="Zhong W.-Y."/>
            <person name="Peng D.-H."/>
            <person name="Ahmad S."/>
            <person name="Lan S."/>
            <person name="Zhang J.-S."/>
            <person name="Tsai W.-C."/>
            <person name="Van De Peer Y."/>
            <person name="Liu Z.-J."/>
        </authorList>
    </citation>
    <scope>NUCLEOTIDE SEQUENCE</scope>
    <source>
        <strain evidence="2">CP</strain>
        <tissue evidence="2">Leaves</tissue>
    </source>
</reference>
<dbReference type="EMBL" id="JAUJYO010000001">
    <property type="protein sequence ID" value="KAK1324578.1"/>
    <property type="molecule type" value="Genomic_DNA"/>
</dbReference>
<evidence type="ECO:0000313" key="2">
    <source>
        <dbReference type="EMBL" id="KAK1324578.1"/>
    </source>
</evidence>